<dbReference type="InterPro" id="IPR012337">
    <property type="entry name" value="RNaseH-like_sf"/>
</dbReference>
<evidence type="ECO:0000256" key="7">
    <source>
        <dbReference type="ARBA" id="ARBA00022932"/>
    </source>
</evidence>
<dbReference type="Gene3D" id="3.90.1600.10">
    <property type="entry name" value="Palm domain of DNA polymerase"/>
    <property type="match status" value="1"/>
</dbReference>
<keyword evidence="8" id="KW-0238">DNA-binding</keyword>
<keyword evidence="7" id="KW-0239">DNA-directed DNA polymerase</keyword>
<dbReference type="Gene3D" id="3.30.420.10">
    <property type="entry name" value="Ribonuclease H-like superfamily/Ribonuclease H"/>
    <property type="match status" value="1"/>
</dbReference>
<dbReference type="EMBL" id="MCBQ01018789">
    <property type="protein sequence ID" value="RKF57510.1"/>
    <property type="molecule type" value="Genomic_DNA"/>
</dbReference>
<protein>
    <recommendedName>
        <fullName evidence="3">Probable DNA polymerase</fullName>
        <ecNumber evidence="2">2.7.7.7</ecNumber>
    </recommendedName>
</protein>
<dbReference type="SUPFAM" id="SSF53098">
    <property type="entry name" value="Ribonuclease H-like"/>
    <property type="match status" value="1"/>
</dbReference>
<dbReference type="PANTHER" id="PTHR33568">
    <property type="entry name" value="DNA POLYMERASE"/>
    <property type="match status" value="1"/>
</dbReference>
<evidence type="ECO:0000256" key="3">
    <source>
        <dbReference type="ARBA" id="ARBA00014385"/>
    </source>
</evidence>
<dbReference type="GO" id="GO:0003887">
    <property type="term" value="F:DNA-directed DNA polymerase activity"/>
    <property type="evidence" value="ECO:0007669"/>
    <property type="project" value="UniProtKB-KW"/>
</dbReference>
<evidence type="ECO:0000256" key="4">
    <source>
        <dbReference type="ARBA" id="ARBA00022679"/>
    </source>
</evidence>
<organism evidence="11 12">
    <name type="scientific">Golovinomyces cichoracearum</name>
    <dbReference type="NCBI Taxonomy" id="62708"/>
    <lineage>
        <taxon>Eukaryota</taxon>
        <taxon>Fungi</taxon>
        <taxon>Dikarya</taxon>
        <taxon>Ascomycota</taxon>
        <taxon>Pezizomycotina</taxon>
        <taxon>Leotiomycetes</taxon>
        <taxon>Erysiphales</taxon>
        <taxon>Erysiphaceae</taxon>
        <taxon>Golovinomyces</taxon>
    </lineage>
</organism>
<dbReference type="Proteomes" id="UP000283383">
    <property type="component" value="Unassembled WGS sequence"/>
</dbReference>
<dbReference type="Pfam" id="PF03175">
    <property type="entry name" value="DNA_pol_B_2"/>
    <property type="match status" value="1"/>
</dbReference>
<feature type="domain" description="DNA-directed DNA polymerase family B mitochondria/virus" evidence="10">
    <location>
        <begin position="275"/>
        <end position="599"/>
    </location>
</feature>
<evidence type="ECO:0000313" key="11">
    <source>
        <dbReference type="EMBL" id="RKF57510.1"/>
    </source>
</evidence>
<evidence type="ECO:0000256" key="1">
    <source>
        <dbReference type="ARBA" id="ARBA00005755"/>
    </source>
</evidence>
<keyword evidence="4" id="KW-0808">Transferase</keyword>
<evidence type="ECO:0000256" key="6">
    <source>
        <dbReference type="ARBA" id="ARBA00022705"/>
    </source>
</evidence>
<reference evidence="11 12" key="1">
    <citation type="journal article" date="2018" name="BMC Genomics">
        <title>Comparative genome analyses reveal sequence features reflecting distinct modes of host-adaptation between dicot and monocot powdery mildew.</title>
        <authorList>
            <person name="Wu Y."/>
            <person name="Ma X."/>
            <person name="Pan Z."/>
            <person name="Kale S.D."/>
            <person name="Song Y."/>
            <person name="King H."/>
            <person name="Zhang Q."/>
            <person name="Presley C."/>
            <person name="Deng X."/>
            <person name="Wei C.I."/>
            <person name="Xiao S."/>
        </authorList>
    </citation>
    <scope>NUCLEOTIDE SEQUENCE [LARGE SCALE GENOMIC DNA]</scope>
    <source>
        <strain evidence="11">UMSG3</strain>
    </source>
</reference>
<keyword evidence="12" id="KW-1185">Reference proteome</keyword>
<gene>
    <name evidence="11" type="ORF">GcM3_187027b</name>
</gene>
<keyword evidence="5" id="KW-0548">Nucleotidyltransferase</keyword>
<dbReference type="InterPro" id="IPR004868">
    <property type="entry name" value="DNA-dir_DNA_pol_B_mt/vir"/>
</dbReference>
<dbReference type="PANTHER" id="PTHR33568:SF3">
    <property type="entry name" value="DNA-DIRECTED DNA POLYMERASE"/>
    <property type="match status" value="1"/>
</dbReference>
<evidence type="ECO:0000259" key="10">
    <source>
        <dbReference type="Pfam" id="PF03175"/>
    </source>
</evidence>
<name>A0A420HJB5_9PEZI</name>
<dbReference type="InterPro" id="IPR017964">
    <property type="entry name" value="DNA-dir_DNA_pol_B_CS"/>
</dbReference>
<dbReference type="GO" id="GO:0000166">
    <property type="term" value="F:nucleotide binding"/>
    <property type="evidence" value="ECO:0007669"/>
    <property type="project" value="InterPro"/>
</dbReference>
<evidence type="ECO:0000256" key="8">
    <source>
        <dbReference type="ARBA" id="ARBA00023125"/>
    </source>
</evidence>
<dbReference type="InterPro" id="IPR023211">
    <property type="entry name" value="DNA_pol_palm_dom_sf"/>
</dbReference>
<comment type="caution">
    <text evidence="11">The sequence shown here is derived from an EMBL/GenBank/DDBJ whole genome shotgun (WGS) entry which is preliminary data.</text>
</comment>
<dbReference type="GO" id="GO:0003677">
    <property type="term" value="F:DNA binding"/>
    <property type="evidence" value="ECO:0007669"/>
    <property type="project" value="UniProtKB-KW"/>
</dbReference>
<comment type="catalytic activity">
    <reaction evidence="9">
        <text>DNA(n) + a 2'-deoxyribonucleoside 5'-triphosphate = DNA(n+1) + diphosphate</text>
        <dbReference type="Rhea" id="RHEA:22508"/>
        <dbReference type="Rhea" id="RHEA-COMP:17339"/>
        <dbReference type="Rhea" id="RHEA-COMP:17340"/>
        <dbReference type="ChEBI" id="CHEBI:33019"/>
        <dbReference type="ChEBI" id="CHEBI:61560"/>
        <dbReference type="ChEBI" id="CHEBI:173112"/>
        <dbReference type="EC" id="2.7.7.7"/>
    </reaction>
</comment>
<dbReference type="SUPFAM" id="SSF56672">
    <property type="entry name" value="DNA/RNA polymerases"/>
    <property type="match status" value="1"/>
</dbReference>
<dbReference type="AlphaFoldDB" id="A0A420HJB5"/>
<evidence type="ECO:0000313" key="12">
    <source>
        <dbReference type="Proteomes" id="UP000283383"/>
    </source>
</evidence>
<dbReference type="InterPro" id="IPR043502">
    <property type="entry name" value="DNA/RNA_pol_sf"/>
</dbReference>
<sequence length="672" mass="77762">MNYHNFDILSKVKVIDYQNFIDEFINVDGRTYAILPVLIAEFNGSLKYYTFSKQFIITNKITGKNFDVKSLDGLLIFKFRHISMDLDVYNKVKNIIKISDVENISNFKDISFVDDCLPNSNNKSYYGTIIENKDLYINDSLVKGIHYQYKENVIIVVQEKDLNTRKLLSNIFRRVYSNGFECFINNITGKAIYCKYTLNCLPLTVGGRNDFKLDLRFSTFDIECYTNDKKIFVPYACGFLLPFSLKPKLYYLSDYDDHNKMIRACLFDMLDLNIRTVYVHNLSRFDSFFINNILLTDPDFDTVYKFNKLSSILSINVKFKDKRNKNMIIFRDSLLLVQGKLKDLAKSFNTNTLKLNFPHSFVSKDTINYIGFKPDFKFYEDVNIDDYNKITADLVSLKQVITIFAKDIHKLETLNITKTPTISSLAFKALTVNYFKPDLIYQIKPPAYHDMRLSLYGGICEAYNLVSKKKIFVYDLNSSYPASMLKPMPVGKPEFSTDKSGLDSYFGIVYVQVETPKKNGVYEQLLYPPLPFRLSDGRIINPIAFGRTCMKLDQHVVEIVQTDQAKLIQLNYKVKNIIQITPDLELISYNKISNEYISSLDPLEQLKKTDKHMDIEQCFQLGVFITAYSTIKLFEGIKHIVDKGGTVYYVDTDSIHTDTELPTELIGEELGK</sequence>
<keyword evidence="6" id="KW-0235">DNA replication</keyword>
<proteinExistence type="inferred from homology"/>
<dbReference type="EC" id="2.7.7.7" evidence="2"/>
<dbReference type="GO" id="GO:0006260">
    <property type="term" value="P:DNA replication"/>
    <property type="evidence" value="ECO:0007669"/>
    <property type="project" value="UniProtKB-KW"/>
</dbReference>
<evidence type="ECO:0000256" key="2">
    <source>
        <dbReference type="ARBA" id="ARBA00012417"/>
    </source>
</evidence>
<accession>A0A420HJB5</accession>
<evidence type="ECO:0000256" key="9">
    <source>
        <dbReference type="ARBA" id="ARBA00049244"/>
    </source>
</evidence>
<dbReference type="PROSITE" id="PS00116">
    <property type="entry name" value="DNA_POLYMERASE_B"/>
    <property type="match status" value="1"/>
</dbReference>
<comment type="similarity">
    <text evidence="1">Belongs to the DNA polymerase type-B family.</text>
</comment>
<evidence type="ECO:0000256" key="5">
    <source>
        <dbReference type="ARBA" id="ARBA00022695"/>
    </source>
</evidence>
<dbReference type="STRING" id="62708.A0A420HJB5"/>
<dbReference type="InterPro" id="IPR036397">
    <property type="entry name" value="RNaseH_sf"/>
</dbReference>